<keyword evidence="5" id="KW-0456">Lyase</keyword>
<keyword evidence="8" id="KW-1185">Reference proteome</keyword>
<evidence type="ECO:0000256" key="4">
    <source>
        <dbReference type="ARBA" id="ARBA00023027"/>
    </source>
</evidence>
<keyword evidence="3" id="KW-0521">NADP</keyword>
<sequence length="253" mass="26387">MSDVLEITAQRVHGFFRVPGPNDDKYSRGVVQFVTGSEQYPGAAVLGIAGAFGIGPGMVRYAGAARTLVLTHFPEVVCQLGRSAVSVIGSGWGEDLVEHALQAEAPCVVLDAGAMEREELRHMGGTLVLTPHHGEAARLLHCSRSEVADNPLRSARALQERFDAIVVLKGSATWVVGEQEWCFEAPSHWAATAGAGDVLAGAIGAAIAASPATVEEAVVAAVWAHGSAAYSTKPMRAMAIADELPAKVEAIAV</sequence>
<reference evidence="7 8" key="1">
    <citation type="submission" date="2019-08" db="EMBL/GenBank/DDBJ databases">
        <title>In-depth cultivation of the pig gut microbiome towards novel bacterial diversity and tailored functional studies.</title>
        <authorList>
            <person name="Wylensek D."/>
            <person name="Hitch T.C.A."/>
            <person name="Clavel T."/>
        </authorList>
    </citation>
    <scope>NUCLEOTIDE SEQUENCE [LARGE SCALE GENOMIC DNA]</scope>
    <source>
        <strain evidence="7 8">WB03_NA08</strain>
    </source>
</reference>
<dbReference type="Proteomes" id="UP000470875">
    <property type="component" value="Unassembled WGS sequence"/>
</dbReference>
<evidence type="ECO:0000256" key="1">
    <source>
        <dbReference type="ARBA" id="ARBA00022741"/>
    </source>
</evidence>
<gene>
    <name evidence="7" type="ORF">FYJ24_03155</name>
</gene>
<dbReference type="GO" id="GO:0052855">
    <property type="term" value="F:ADP-dependent NAD(P)H-hydrate dehydratase activity"/>
    <property type="evidence" value="ECO:0007669"/>
    <property type="project" value="TreeGrafter"/>
</dbReference>
<proteinExistence type="predicted"/>
<dbReference type="PROSITE" id="PS51383">
    <property type="entry name" value="YJEF_C_3"/>
    <property type="match status" value="1"/>
</dbReference>
<organism evidence="7 8">
    <name type="scientific">Scrofimicrobium canadense</name>
    <dbReference type="NCBI Taxonomy" id="2652290"/>
    <lineage>
        <taxon>Bacteria</taxon>
        <taxon>Bacillati</taxon>
        <taxon>Actinomycetota</taxon>
        <taxon>Actinomycetes</taxon>
        <taxon>Actinomycetales</taxon>
        <taxon>Actinomycetaceae</taxon>
        <taxon>Scrofimicrobium</taxon>
    </lineage>
</organism>
<dbReference type="InterPro" id="IPR017953">
    <property type="entry name" value="Carbohydrate_kinase_pred_CS"/>
</dbReference>
<evidence type="ECO:0000259" key="6">
    <source>
        <dbReference type="PROSITE" id="PS51383"/>
    </source>
</evidence>
<dbReference type="AlphaFoldDB" id="A0A6N7W2Y2"/>
<evidence type="ECO:0000256" key="3">
    <source>
        <dbReference type="ARBA" id="ARBA00022857"/>
    </source>
</evidence>
<dbReference type="RefSeq" id="WP_154543525.1">
    <property type="nucleotide sequence ID" value="NZ_VULO01000003.1"/>
</dbReference>
<dbReference type="InterPro" id="IPR000631">
    <property type="entry name" value="CARKD"/>
</dbReference>
<name>A0A6N7W2Y2_9ACTO</name>
<dbReference type="InterPro" id="IPR029056">
    <property type="entry name" value="Ribokinase-like"/>
</dbReference>
<dbReference type="GO" id="GO:0110051">
    <property type="term" value="P:metabolite repair"/>
    <property type="evidence" value="ECO:0007669"/>
    <property type="project" value="TreeGrafter"/>
</dbReference>
<dbReference type="EMBL" id="VULO01000003">
    <property type="protein sequence ID" value="MSS83771.1"/>
    <property type="molecule type" value="Genomic_DNA"/>
</dbReference>
<dbReference type="GO" id="GO:0005524">
    <property type="term" value="F:ATP binding"/>
    <property type="evidence" value="ECO:0007669"/>
    <property type="project" value="UniProtKB-KW"/>
</dbReference>
<dbReference type="PANTHER" id="PTHR12592">
    <property type="entry name" value="ATP-DEPENDENT (S)-NAD(P)H-HYDRATE DEHYDRATASE FAMILY MEMBER"/>
    <property type="match status" value="1"/>
</dbReference>
<accession>A0A6N7W2Y2</accession>
<evidence type="ECO:0000256" key="5">
    <source>
        <dbReference type="ARBA" id="ARBA00023239"/>
    </source>
</evidence>
<dbReference type="PANTHER" id="PTHR12592:SF0">
    <property type="entry name" value="ATP-DEPENDENT (S)-NAD(P)H-HYDRATE DEHYDRATASE"/>
    <property type="match status" value="1"/>
</dbReference>
<dbReference type="CDD" id="cd01171">
    <property type="entry name" value="YXKO-related"/>
    <property type="match status" value="1"/>
</dbReference>
<keyword evidence="1" id="KW-0547">Nucleotide-binding</keyword>
<dbReference type="GO" id="GO:0052856">
    <property type="term" value="F:NAD(P)HX epimerase activity"/>
    <property type="evidence" value="ECO:0007669"/>
    <property type="project" value="TreeGrafter"/>
</dbReference>
<keyword evidence="2" id="KW-0067">ATP-binding</keyword>
<evidence type="ECO:0000256" key="2">
    <source>
        <dbReference type="ARBA" id="ARBA00022840"/>
    </source>
</evidence>
<dbReference type="SUPFAM" id="SSF53613">
    <property type="entry name" value="Ribokinase-like"/>
    <property type="match status" value="1"/>
</dbReference>
<evidence type="ECO:0000313" key="7">
    <source>
        <dbReference type="EMBL" id="MSS83771.1"/>
    </source>
</evidence>
<dbReference type="PROSITE" id="PS01050">
    <property type="entry name" value="YJEF_C_2"/>
    <property type="match status" value="1"/>
</dbReference>
<protein>
    <submittedName>
        <fullName evidence="7">NAD(P)H-hydrate dehydratase</fullName>
    </submittedName>
</protein>
<feature type="domain" description="YjeF C-terminal" evidence="6">
    <location>
        <begin position="8"/>
        <end position="251"/>
    </location>
</feature>
<evidence type="ECO:0000313" key="8">
    <source>
        <dbReference type="Proteomes" id="UP000470875"/>
    </source>
</evidence>
<comment type="caution">
    <text evidence="7">The sequence shown here is derived from an EMBL/GenBank/DDBJ whole genome shotgun (WGS) entry which is preliminary data.</text>
</comment>
<keyword evidence="4" id="KW-0520">NAD</keyword>
<dbReference type="Pfam" id="PF01256">
    <property type="entry name" value="Carb_kinase"/>
    <property type="match status" value="1"/>
</dbReference>
<dbReference type="Gene3D" id="3.40.1190.20">
    <property type="match status" value="1"/>
</dbReference>